<keyword evidence="2" id="KW-1185">Reference proteome</keyword>
<accession>A0A9E8SEA2</accession>
<gene>
    <name evidence="1" type="ORF">N7U66_04935</name>
</gene>
<dbReference type="InterPro" id="IPR021109">
    <property type="entry name" value="Peptidase_aspartic_dom_sf"/>
</dbReference>
<sequence>MILGASEISISLNLEDDLISKGLLKKEDYIESGLYRIADGSIISCRRIIIKELKVGNFTIKNVVASIGFKESPLLLGKSFLDNFKKWSIDNDLQLLILEK</sequence>
<dbReference type="Gene3D" id="2.40.70.10">
    <property type="entry name" value="Acid Proteases"/>
    <property type="match status" value="1"/>
</dbReference>
<dbReference type="KEGG" id="lnu:N7U66_04935"/>
<dbReference type="Proteomes" id="UP001164705">
    <property type="component" value="Chromosome"/>
</dbReference>
<keyword evidence="1" id="KW-0645">Protease</keyword>
<dbReference type="EMBL" id="CP113088">
    <property type="protein sequence ID" value="WAC02976.1"/>
    <property type="molecule type" value="Genomic_DNA"/>
</dbReference>
<proteinExistence type="predicted"/>
<dbReference type="GO" id="GO:0008233">
    <property type="term" value="F:peptidase activity"/>
    <property type="evidence" value="ECO:0007669"/>
    <property type="project" value="UniProtKB-KW"/>
</dbReference>
<name>A0A9E8SEA2_9FLAO</name>
<reference evidence="1" key="1">
    <citation type="submission" date="2022-11" db="EMBL/GenBank/DDBJ databases">
        <title>Lacinutrix neustonica HL-RS19T sp. nov., isolated from the surface microlayer sample of brackish Lake Shihwa.</title>
        <authorList>
            <person name="Choi J.Y."/>
            <person name="Hwang C.Y."/>
        </authorList>
    </citation>
    <scope>NUCLEOTIDE SEQUENCE</scope>
    <source>
        <strain evidence="1">HL-RS19</strain>
    </source>
</reference>
<dbReference type="RefSeq" id="WP_267677573.1">
    <property type="nucleotide sequence ID" value="NZ_CP113088.1"/>
</dbReference>
<protein>
    <submittedName>
        <fullName evidence="1">Retroviral-like aspartic protease family protein</fullName>
    </submittedName>
</protein>
<evidence type="ECO:0000313" key="1">
    <source>
        <dbReference type="EMBL" id="WAC02976.1"/>
    </source>
</evidence>
<organism evidence="1 2">
    <name type="scientific">Lacinutrix neustonica</name>
    <dbReference type="NCBI Taxonomy" id="2980107"/>
    <lineage>
        <taxon>Bacteria</taxon>
        <taxon>Pseudomonadati</taxon>
        <taxon>Bacteroidota</taxon>
        <taxon>Flavobacteriia</taxon>
        <taxon>Flavobacteriales</taxon>
        <taxon>Flavobacteriaceae</taxon>
        <taxon>Lacinutrix</taxon>
    </lineage>
</organism>
<dbReference type="GO" id="GO:0006508">
    <property type="term" value="P:proteolysis"/>
    <property type="evidence" value="ECO:0007669"/>
    <property type="project" value="UniProtKB-KW"/>
</dbReference>
<keyword evidence="1" id="KW-0378">Hydrolase</keyword>
<evidence type="ECO:0000313" key="2">
    <source>
        <dbReference type="Proteomes" id="UP001164705"/>
    </source>
</evidence>
<dbReference type="AlphaFoldDB" id="A0A9E8SEA2"/>